<organism evidence="2 3">
    <name type="scientific">Adineta steineri</name>
    <dbReference type="NCBI Taxonomy" id="433720"/>
    <lineage>
        <taxon>Eukaryota</taxon>
        <taxon>Metazoa</taxon>
        <taxon>Spiralia</taxon>
        <taxon>Gnathifera</taxon>
        <taxon>Rotifera</taxon>
        <taxon>Eurotatoria</taxon>
        <taxon>Bdelloidea</taxon>
        <taxon>Adinetida</taxon>
        <taxon>Adinetidae</taxon>
        <taxon>Adineta</taxon>
    </lineage>
</organism>
<accession>A0A819P2T6</accession>
<dbReference type="Proteomes" id="UP000663868">
    <property type="component" value="Unassembled WGS sequence"/>
</dbReference>
<proteinExistence type="predicted"/>
<dbReference type="AlphaFoldDB" id="A0A819P2T6"/>
<dbReference type="EMBL" id="CAJNOE010001184">
    <property type="protein sequence ID" value="CAF1398144.1"/>
    <property type="molecule type" value="Genomic_DNA"/>
</dbReference>
<dbReference type="Proteomes" id="UP000663860">
    <property type="component" value="Unassembled WGS sequence"/>
</dbReference>
<comment type="caution">
    <text evidence="2">The sequence shown here is derived from an EMBL/GenBank/DDBJ whole genome shotgun (WGS) entry which is preliminary data.</text>
</comment>
<name>A0A819P2T6_9BILA</name>
<dbReference type="EMBL" id="CAJOBB010002895">
    <property type="protein sequence ID" value="CAF4006701.1"/>
    <property type="molecule type" value="Genomic_DNA"/>
</dbReference>
<evidence type="ECO:0000313" key="1">
    <source>
        <dbReference type="EMBL" id="CAF1398144.1"/>
    </source>
</evidence>
<protein>
    <submittedName>
        <fullName evidence="2">Uncharacterized protein</fullName>
    </submittedName>
</protein>
<gene>
    <name evidence="1" type="ORF">IZO911_LOCUS39337</name>
    <name evidence="2" type="ORF">KXQ929_LOCUS28812</name>
</gene>
<evidence type="ECO:0000313" key="2">
    <source>
        <dbReference type="EMBL" id="CAF4006701.1"/>
    </source>
</evidence>
<reference evidence="2" key="1">
    <citation type="submission" date="2021-02" db="EMBL/GenBank/DDBJ databases">
        <authorList>
            <person name="Nowell W R."/>
        </authorList>
    </citation>
    <scope>NUCLEOTIDE SEQUENCE</scope>
</reference>
<evidence type="ECO:0000313" key="3">
    <source>
        <dbReference type="Proteomes" id="UP000663868"/>
    </source>
</evidence>
<sequence length="142" mass="16408">MENYTIVWLDTNGSDPESSFRTKLGKAQIFTDVNDCIEFIKSHSNKSTYLIVSGSLAKLVVPEVYDCSNLLGIFLFCGSVSTYAEWAMDYCDKLMIFDHGDDLLVRLWRDLESNLREQATLHLRYAEEYKQRALQYKQRPCG</sequence>